<proteinExistence type="predicted"/>
<dbReference type="WBParaSite" id="HNAJ_0000619501-mRNA-1">
    <property type="protein sequence ID" value="HNAJ_0000619501-mRNA-1"/>
    <property type="gene ID" value="HNAJ_0000619501"/>
</dbReference>
<organism evidence="3">
    <name type="scientific">Rodentolepis nana</name>
    <name type="common">Dwarf tapeworm</name>
    <name type="synonym">Hymenolepis nana</name>
    <dbReference type="NCBI Taxonomy" id="102285"/>
    <lineage>
        <taxon>Eukaryota</taxon>
        <taxon>Metazoa</taxon>
        <taxon>Spiralia</taxon>
        <taxon>Lophotrochozoa</taxon>
        <taxon>Platyhelminthes</taxon>
        <taxon>Cestoda</taxon>
        <taxon>Eucestoda</taxon>
        <taxon>Cyclophyllidea</taxon>
        <taxon>Hymenolepididae</taxon>
        <taxon>Rodentolepis</taxon>
    </lineage>
</organism>
<name>A0A0R3TGK4_RODNA</name>
<protein>
    <submittedName>
        <fullName evidence="3">Secreted protein</fullName>
    </submittedName>
</protein>
<evidence type="ECO:0000313" key="3">
    <source>
        <dbReference type="WBParaSite" id="HNAJ_0000619501-mRNA-1"/>
    </source>
</evidence>
<dbReference type="AlphaFoldDB" id="A0A0R3TGK4"/>
<accession>A0A0R3TGK4</accession>
<dbReference type="EMBL" id="UZAE01006281">
    <property type="protein sequence ID" value="VDO02051.1"/>
    <property type="molecule type" value="Genomic_DNA"/>
</dbReference>
<evidence type="ECO:0000313" key="2">
    <source>
        <dbReference type="Proteomes" id="UP000278807"/>
    </source>
</evidence>
<dbReference type="Proteomes" id="UP000278807">
    <property type="component" value="Unassembled WGS sequence"/>
</dbReference>
<evidence type="ECO:0000313" key="1">
    <source>
        <dbReference type="EMBL" id="VDO02051.1"/>
    </source>
</evidence>
<reference evidence="1 2" key="2">
    <citation type="submission" date="2018-11" db="EMBL/GenBank/DDBJ databases">
        <authorList>
            <consortium name="Pathogen Informatics"/>
        </authorList>
    </citation>
    <scope>NUCLEOTIDE SEQUENCE [LARGE SCALE GENOMIC DNA]</scope>
</reference>
<sequence length="158" mass="16475">MGQSAEWFGSVGQTIGHLSCHLAGLDMWDTLSLCAHIYLVGHVIAVCVICLHACSPGLGGAAVQLCVQGPYRIGRCGRTTLCAASVQTVHRMPACLLPGLGGTANSVCSDRTNSGQSLDLGTSLVGHVIACLHARTGRCDRTNSGAALQLCVQRLYKQ</sequence>
<gene>
    <name evidence="1" type="ORF">HNAJ_LOCUS6191</name>
</gene>
<keyword evidence="2" id="KW-1185">Reference proteome</keyword>
<reference evidence="3" key="1">
    <citation type="submission" date="2017-02" db="UniProtKB">
        <authorList>
            <consortium name="WormBaseParasite"/>
        </authorList>
    </citation>
    <scope>IDENTIFICATION</scope>
</reference>